<name>A0A914EEV0_9BILA</name>
<keyword evidence="1" id="KW-1185">Reference proteome</keyword>
<reference evidence="2" key="1">
    <citation type="submission" date="2022-11" db="UniProtKB">
        <authorList>
            <consortium name="WormBaseParasite"/>
        </authorList>
    </citation>
    <scope>IDENTIFICATION</scope>
</reference>
<protein>
    <submittedName>
        <fullName evidence="2">Uncharacterized protein</fullName>
    </submittedName>
</protein>
<dbReference type="Proteomes" id="UP000887540">
    <property type="component" value="Unplaced"/>
</dbReference>
<organism evidence="1 2">
    <name type="scientific">Acrobeloides nanus</name>
    <dbReference type="NCBI Taxonomy" id="290746"/>
    <lineage>
        <taxon>Eukaryota</taxon>
        <taxon>Metazoa</taxon>
        <taxon>Ecdysozoa</taxon>
        <taxon>Nematoda</taxon>
        <taxon>Chromadorea</taxon>
        <taxon>Rhabditida</taxon>
        <taxon>Tylenchina</taxon>
        <taxon>Cephalobomorpha</taxon>
        <taxon>Cephaloboidea</taxon>
        <taxon>Cephalobidae</taxon>
        <taxon>Acrobeloides</taxon>
    </lineage>
</organism>
<evidence type="ECO:0000313" key="2">
    <source>
        <dbReference type="WBParaSite" id="ACRNAN_scaffold7810.g26126.t1"/>
    </source>
</evidence>
<dbReference type="WBParaSite" id="ACRNAN_scaffold7810.g26126.t1">
    <property type="protein sequence ID" value="ACRNAN_scaffold7810.g26126.t1"/>
    <property type="gene ID" value="ACRNAN_scaffold7810.g26126"/>
</dbReference>
<sequence length="171" mass="20164">WYENFKTTGAVDEQEKVIDIHTTTYEKETGLLNFFGFKKIHRCHPYKMRLNAPLEKESLEERKNFARDSPISTKKIEAKWTRWSLCQKNDMNAQRHRYLKCTDKKDVRKCPKESVMCRHPPMLNIKKLASAFAEKIECLAIRDSNGQKRCPHGMRIRPDGKREYCGNPIDC</sequence>
<dbReference type="AlphaFoldDB" id="A0A914EEV0"/>
<accession>A0A914EEV0</accession>
<proteinExistence type="predicted"/>
<evidence type="ECO:0000313" key="1">
    <source>
        <dbReference type="Proteomes" id="UP000887540"/>
    </source>
</evidence>